<dbReference type="Proteomes" id="UP000792865">
    <property type="component" value="Chromosome"/>
</dbReference>
<accession>A0A2D3SX44</accession>
<dbReference type="GeneID" id="66260928"/>
<evidence type="ECO:0000313" key="3">
    <source>
        <dbReference type="Proteomes" id="UP000230008"/>
    </source>
</evidence>
<dbReference type="EMBL" id="CP022932">
    <property type="protein sequence ID" value="ASV33439.1"/>
    <property type="molecule type" value="Genomic_DNA"/>
</dbReference>
<reference evidence="3" key="3">
    <citation type="submission" date="2017-11" db="EMBL/GenBank/DDBJ databases">
        <title>PacBio sequencing of new strain of the secondary endosymbiont Candidatus Hamiltonella defensa.</title>
        <authorList>
            <person name="Strand M.R."/>
            <person name="Oliver K."/>
        </authorList>
    </citation>
    <scope>NUCLEOTIDE SEQUENCE [LARGE SCALE GENOMIC DNA]</scope>
    <source>
        <strain evidence="3">A2C</strain>
    </source>
</reference>
<dbReference type="AlphaFoldDB" id="A0A2D3SX44"/>
<protein>
    <submittedName>
        <fullName evidence="2">Uncharacterized protein</fullName>
    </submittedName>
</protein>
<sequence length="99" mass="11115">MQNIAHIRKIASEALSVTESTPSVVSLEDRLIHNYAQSMVELADQKMDLKSRLTDLNRLMDPKLSIRDQEDLSKHNIELSALSTLVRKATSAIETVLRA</sequence>
<dbReference type="NCBIfam" id="NF038054">
    <property type="entry name" value="T3SS_SctI"/>
    <property type="match status" value="1"/>
</dbReference>
<reference evidence="2" key="4">
    <citation type="journal article" date="2018" name="Genome Biol. Evol.">
        <title>Culture-Facilitated Comparative Genomics of the Facultative Symbiont Hamiltonella defensa.</title>
        <authorList>
            <person name="Chevignon G."/>
            <person name="Boyd B.M."/>
            <person name="Brandt J.W."/>
            <person name="Oliver K.M."/>
            <person name="Strand M.R."/>
        </authorList>
    </citation>
    <scope>NUCLEOTIDE SEQUENCE</scope>
    <source>
        <strain evidence="2">A2C</strain>
    </source>
</reference>
<dbReference type="InterPro" id="IPR047754">
    <property type="entry name" value="T3SS_SctI-like"/>
</dbReference>
<proteinExistence type="predicted"/>
<organism evidence="2 3">
    <name type="scientific">Candidatus Williamhamiltonella defendens</name>
    <dbReference type="NCBI Taxonomy" id="138072"/>
    <lineage>
        <taxon>Bacteria</taxon>
        <taxon>Pseudomonadati</taxon>
        <taxon>Pseudomonadota</taxon>
        <taxon>Gammaproteobacteria</taxon>
        <taxon>Enterobacterales</taxon>
        <taxon>Enterobacteriaceae</taxon>
        <taxon>aphid secondary symbionts</taxon>
        <taxon>Candidatus Williamhamiltonella</taxon>
    </lineage>
</organism>
<evidence type="ECO:0000313" key="1">
    <source>
        <dbReference type="EMBL" id="ASV33439.1"/>
    </source>
</evidence>
<name>A0A2D3SX44_9ENTR</name>
<dbReference type="Proteomes" id="UP000230008">
    <property type="component" value="Chromosome"/>
</dbReference>
<reference evidence="1" key="2">
    <citation type="submission" date="2017-08" db="EMBL/GenBank/DDBJ databases">
        <title>Genome sequence of Candidatus Hamiltonella defensa from Acyrthosiphon pisum strain MI47.</title>
        <authorList>
            <person name="Patel V.A."/>
            <person name="Chevignon G."/>
            <person name="Russell J.A."/>
            <person name="Oliver K.M."/>
        </authorList>
    </citation>
    <scope>NUCLEOTIDE SEQUENCE</scope>
    <source>
        <strain evidence="1">MI47</strain>
    </source>
</reference>
<reference evidence="3" key="1">
    <citation type="submission" date="2016-10" db="EMBL/GenBank/DDBJ databases">
        <authorList>
            <person name="Chevignon G."/>
        </authorList>
    </citation>
    <scope>NUCLEOTIDE SEQUENCE [LARGE SCALE GENOMIC DNA]</scope>
    <source>
        <strain evidence="3">A2C</strain>
    </source>
</reference>
<dbReference type="RefSeq" id="WP_015873670.1">
    <property type="nucleotide sequence ID" value="NZ_CADIJH010000003.1"/>
</dbReference>
<dbReference type="EMBL" id="CP017606">
    <property type="protein sequence ID" value="ATW29609.1"/>
    <property type="molecule type" value="Genomic_DNA"/>
</dbReference>
<evidence type="ECO:0000313" key="2">
    <source>
        <dbReference type="EMBL" id="ATW29609.1"/>
    </source>
</evidence>
<gene>
    <name evidence="2" type="ORF">BJP41_03735</name>
    <name evidence="1" type="ORF">CJJ18_04570</name>
</gene>